<feature type="region of interest" description="Disordered" evidence="1">
    <location>
        <begin position="59"/>
        <end position="78"/>
    </location>
</feature>
<name>A0AAN8T1Q8_SOLBU</name>
<dbReference type="Proteomes" id="UP001371456">
    <property type="component" value="Unassembled WGS sequence"/>
</dbReference>
<evidence type="ECO:0000313" key="3">
    <source>
        <dbReference type="Proteomes" id="UP001371456"/>
    </source>
</evidence>
<reference evidence="2 3" key="1">
    <citation type="submission" date="2024-02" db="EMBL/GenBank/DDBJ databases">
        <title>de novo genome assembly of Solanum bulbocastanum strain 11H21.</title>
        <authorList>
            <person name="Hosaka A.J."/>
        </authorList>
    </citation>
    <scope>NUCLEOTIDE SEQUENCE [LARGE SCALE GENOMIC DNA]</scope>
    <source>
        <tissue evidence="2">Young leaves</tissue>
    </source>
</reference>
<dbReference type="EMBL" id="JBANQN010000009">
    <property type="protein sequence ID" value="KAK6780063.1"/>
    <property type="molecule type" value="Genomic_DNA"/>
</dbReference>
<organism evidence="2 3">
    <name type="scientific">Solanum bulbocastanum</name>
    <name type="common">Wild potato</name>
    <dbReference type="NCBI Taxonomy" id="147425"/>
    <lineage>
        <taxon>Eukaryota</taxon>
        <taxon>Viridiplantae</taxon>
        <taxon>Streptophyta</taxon>
        <taxon>Embryophyta</taxon>
        <taxon>Tracheophyta</taxon>
        <taxon>Spermatophyta</taxon>
        <taxon>Magnoliopsida</taxon>
        <taxon>eudicotyledons</taxon>
        <taxon>Gunneridae</taxon>
        <taxon>Pentapetalae</taxon>
        <taxon>asterids</taxon>
        <taxon>lamiids</taxon>
        <taxon>Solanales</taxon>
        <taxon>Solanaceae</taxon>
        <taxon>Solanoideae</taxon>
        <taxon>Solaneae</taxon>
        <taxon>Solanum</taxon>
    </lineage>
</organism>
<gene>
    <name evidence="2" type="ORF">RDI58_022247</name>
</gene>
<feature type="compositionally biased region" description="Basic and acidic residues" evidence="1">
    <location>
        <begin position="29"/>
        <end position="44"/>
    </location>
</feature>
<keyword evidence="3" id="KW-1185">Reference proteome</keyword>
<evidence type="ECO:0000256" key="1">
    <source>
        <dbReference type="SAM" id="MobiDB-lite"/>
    </source>
</evidence>
<accession>A0AAN8T1Q8</accession>
<proteinExistence type="predicted"/>
<comment type="caution">
    <text evidence="2">The sequence shown here is derived from an EMBL/GenBank/DDBJ whole genome shotgun (WGS) entry which is preliminary data.</text>
</comment>
<evidence type="ECO:0000313" key="2">
    <source>
        <dbReference type="EMBL" id="KAK6780063.1"/>
    </source>
</evidence>
<feature type="region of interest" description="Disordered" evidence="1">
    <location>
        <begin position="1"/>
        <end position="50"/>
    </location>
</feature>
<sequence length="190" mass="21478">MSSIASDPCDYDMGDHDCDNEGYEYEDNGDYRGYDDSHDQELNKNESYYFEGEYERKVEHNSYDEDGEKASCGSSYGDERACERSYSHSESEDGSYDDAGTCYTSHSQDEGKVRYNTLLYKKYEAHVPKACDDSYYYSCANTYPSQSSMCGYTSSSQSPPRGMRECTTLKSKDTISYTSQGNAHLSGYGN</sequence>
<dbReference type="AlphaFoldDB" id="A0AAN8T1Q8"/>
<protein>
    <submittedName>
        <fullName evidence="2">Uncharacterized protein</fullName>
    </submittedName>
</protein>